<dbReference type="AlphaFoldDB" id="A0A484IEH2"/>
<name>A0A484IEH2_9ARCH</name>
<dbReference type="GeneID" id="39421957"/>
<reference evidence="1 2" key="1">
    <citation type="submission" date="2019-02" db="EMBL/GenBank/DDBJ databases">
        <authorList>
            <person name="Lehtovirta-Morley E L."/>
        </authorList>
    </citation>
    <scope>NUCLEOTIDE SEQUENCE [LARGE SCALE GENOMIC DNA]</scope>
    <source>
        <strain evidence="1">NFRAN1</strain>
    </source>
</reference>
<protein>
    <submittedName>
        <fullName evidence="1">Uncharacterized protein</fullName>
    </submittedName>
</protein>
<dbReference type="Proteomes" id="UP000294299">
    <property type="component" value="Chromosome NFRAN"/>
</dbReference>
<dbReference type="KEGG" id="nfn:NFRAN_2825"/>
<dbReference type="OrthoDB" id="12121at2157"/>
<dbReference type="RefSeq" id="WP_134485154.1">
    <property type="nucleotide sequence ID" value="NZ_LR216287.1"/>
</dbReference>
<dbReference type="EMBL" id="LR216287">
    <property type="protein sequence ID" value="VFJ15148.1"/>
    <property type="molecule type" value="Genomic_DNA"/>
</dbReference>
<accession>A0A484IEH2</accession>
<gene>
    <name evidence="1" type="ORF">NFRAN_2825</name>
</gene>
<keyword evidence="2" id="KW-1185">Reference proteome</keyword>
<evidence type="ECO:0000313" key="1">
    <source>
        <dbReference type="EMBL" id="VFJ15148.1"/>
    </source>
</evidence>
<sequence length="68" mass="7344">MNAKEVFMVVLFANIILPGVIINPTHAQTPTTSDLPMTTINETNSTIDVLNKTLPVENATKVVPPVPM</sequence>
<proteinExistence type="predicted"/>
<organism evidence="1 2">
    <name type="scientific">Candidatus Nitrosocosmicus franklandianus</name>
    <dbReference type="NCBI Taxonomy" id="1798806"/>
    <lineage>
        <taxon>Archaea</taxon>
        <taxon>Nitrososphaerota</taxon>
        <taxon>Nitrososphaeria</taxon>
        <taxon>Nitrososphaerales</taxon>
        <taxon>Nitrososphaeraceae</taxon>
        <taxon>Candidatus Nitrosocosmicus</taxon>
    </lineage>
</organism>
<evidence type="ECO:0000313" key="2">
    <source>
        <dbReference type="Proteomes" id="UP000294299"/>
    </source>
</evidence>